<feature type="domain" description="K Homology" evidence="6">
    <location>
        <begin position="283"/>
        <end position="352"/>
    </location>
</feature>
<evidence type="ECO:0000256" key="5">
    <source>
        <dbReference type="SAM" id="MobiDB-lite"/>
    </source>
</evidence>
<dbReference type="Pfam" id="PF09005">
    <property type="entry name" value="FUBP_C"/>
    <property type="match status" value="1"/>
</dbReference>
<dbReference type="WBParaSite" id="nRc.2.0.1.t20385-RA">
    <property type="protein sequence ID" value="nRc.2.0.1.t20385-RA"/>
    <property type="gene ID" value="nRc.2.0.1.g20385"/>
</dbReference>
<feature type="compositionally biased region" description="Polar residues" evidence="5">
    <location>
        <begin position="28"/>
        <end position="39"/>
    </location>
</feature>
<dbReference type="SMART" id="SM00322">
    <property type="entry name" value="KH"/>
    <property type="match status" value="4"/>
</dbReference>
<feature type="region of interest" description="Disordered" evidence="5">
    <location>
        <begin position="517"/>
        <end position="544"/>
    </location>
</feature>
<feature type="domain" description="K Homology" evidence="6">
    <location>
        <begin position="74"/>
        <end position="147"/>
    </location>
</feature>
<dbReference type="CDD" id="cd22398">
    <property type="entry name" value="KH-I_FUBP_rpt3"/>
    <property type="match status" value="1"/>
</dbReference>
<dbReference type="InterPro" id="IPR015096">
    <property type="entry name" value="FUBP_C"/>
</dbReference>
<dbReference type="GO" id="GO:0006355">
    <property type="term" value="P:regulation of DNA-templated transcription"/>
    <property type="evidence" value="ECO:0007669"/>
    <property type="project" value="InterPro"/>
</dbReference>
<feature type="region of interest" description="Disordered" evidence="5">
    <location>
        <begin position="13"/>
        <end position="53"/>
    </location>
</feature>
<keyword evidence="3" id="KW-0539">Nucleus</keyword>
<dbReference type="Proteomes" id="UP000887565">
    <property type="component" value="Unplaced"/>
</dbReference>
<proteinExistence type="predicted"/>
<evidence type="ECO:0000313" key="8">
    <source>
        <dbReference type="WBParaSite" id="nRc.2.0.1.t20385-RA"/>
    </source>
</evidence>
<dbReference type="OMA" id="QPWGPYG"/>
<dbReference type="CDD" id="cd22396">
    <property type="entry name" value="KH-I_FUBP_rpt1"/>
    <property type="match status" value="1"/>
</dbReference>
<dbReference type="InterPro" id="IPR004088">
    <property type="entry name" value="KH_dom_type_1"/>
</dbReference>
<comment type="subcellular location">
    <subcellularLocation>
        <location evidence="1">Nucleus</location>
    </subcellularLocation>
</comment>
<feature type="compositionally biased region" description="Low complexity" evidence="5">
    <location>
        <begin position="519"/>
        <end position="536"/>
    </location>
</feature>
<evidence type="ECO:0000313" key="7">
    <source>
        <dbReference type="Proteomes" id="UP000887565"/>
    </source>
</evidence>
<dbReference type="AlphaFoldDB" id="A0A915J1V6"/>
<protein>
    <submittedName>
        <fullName evidence="8">K Homology domain-containing protein</fullName>
    </submittedName>
</protein>
<accession>A0A915J1V6</accession>
<dbReference type="CDD" id="cd22397">
    <property type="entry name" value="KH-I_FUBP_rpt2"/>
    <property type="match status" value="1"/>
</dbReference>
<keyword evidence="4" id="KW-0694">RNA-binding</keyword>
<dbReference type="PANTHER" id="PTHR10288">
    <property type="entry name" value="KH DOMAIN CONTAINING RNA BINDING PROTEIN"/>
    <property type="match status" value="1"/>
</dbReference>
<sequence length="618" mass="65817">MFRFLEQFTLAHSNSSSNDSVKRPLSGDTENFSSIQDYNGNPPKRLNNHEDMSSGNPITALGASNFNPVSGMEPVVMEQFQVPDSCVGLIIGRGGENITNMQNETGCKIQMSQTYQDNNGKQMRGCSLTGTKLAIDKAKRCLESIIEKSGGTLPPMKNGSSSSMNNNMVSSPTSGMGGGPASMNFPGGGKMVTIEMQIPGTKCGLIIGKGGETIKQLQEKAQVKMVMIQENNQVTSGYKPLRIIGEPDKIEVAKRLVEEVMYSKDDKPPAFMNEYGSMAPKAGASMGEVIVPRSAVGVIIGKNGETIRRLTLESGAKIQFKPDTNAPERTAYIVGSADQIQRATEMITDLVNRAISQDQNGGMRMMRLLYVQGSEAADVFYMHVPANKTGLVIGKGGETIKQISAESGARVELSREPAPSDTEKVFVVRGTPYQIHHAQHLIRIKVGDLQPGTPVPPFTGSIPGIASEPQYNYPGFSQPAQPTGADQNAAWAAYYSQYYSANPATPYGGFPTSTASVGAPSAATPQQSTPASAAPAINPQTGQPDYSAQWADYYRSLGMHEQAALIEQQARANQAAAAAAVGQPAPAGAAAQQFNAYGQQQQSATPYTYGQPGATNAY</sequence>
<name>A0A915J1V6_ROMCU</name>
<dbReference type="SUPFAM" id="SSF54791">
    <property type="entry name" value="Eukaryotic type KH-domain (KH-domain type I)"/>
    <property type="match status" value="4"/>
</dbReference>
<dbReference type="GO" id="GO:0003723">
    <property type="term" value="F:RNA binding"/>
    <property type="evidence" value="ECO:0007669"/>
    <property type="project" value="UniProtKB-UniRule"/>
</dbReference>
<dbReference type="InterPro" id="IPR036612">
    <property type="entry name" value="KH_dom_type_1_sf"/>
</dbReference>
<evidence type="ECO:0000259" key="6">
    <source>
        <dbReference type="SMART" id="SM00322"/>
    </source>
</evidence>
<dbReference type="Pfam" id="PF00013">
    <property type="entry name" value="KH_1"/>
    <property type="match status" value="4"/>
</dbReference>
<reference evidence="8" key="1">
    <citation type="submission" date="2022-11" db="UniProtKB">
        <authorList>
            <consortium name="WormBaseParasite"/>
        </authorList>
    </citation>
    <scope>IDENTIFICATION</scope>
</reference>
<feature type="domain" description="K Homology" evidence="6">
    <location>
        <begin position="190"/>
        <end position="262"/>
    </location>
</feature>
<keyword evidence="7" id="KW-1185">Reference proteome</keyword>
<dbReference type="InterPro" id="IPR004087">
    <property type="entry name" value="KH_dom"/>
</dbReference>
<dbReference type="Gene3D" id="3.30.1370.10">
    <property type="entry name" value="K Homology domain, type 1"/>
    <property type="match status" value="4"/>
</dbReference>
<dbReference type="PROSITE" id="PS50084">
    <property type="entry name" value="KH_TYPE_1"/>
    <property type="match status" value="4"/>
</dbReference>
<keyword evidence="2" id="KW-0677">Repeat</keyword>
<evidence type="ECO:0000256" key="3">
    <source>
        <dbReference type="ARBA" id="ARBA00023242"/>
    </source>
</evidence>
<organism evidence="7 8">
    <name type="scientific">Romanomermis culicivorax</name>
    <name type="common">Nematode worm</name>
    <dbReference type="NCBI Taxonomy" id="13658"/>
    <lineage>
        <taxon>Eukaryota</taxon>
        <taxon>Metazoa</taxon>
        <taxon>Ecdysozoa</taxon>
        <taxon>Nematoda</taxon>
        <taxon>Enoplea</taxon>
        <taxon>Dorylaimia</taxon>
        <taxon>Mermithida</taxon>
        <taxon>Mermithoidea</taxon>
        <taxon>Mermithidae</taxon>
        <taxon>Romanomermis</taxon>
    </lineage>
</organism>
<evidence type="ECO:0000256" key="1">
    <source>
        <dbReference type="ARBA" id="ARBA00004123"/>
    </source>
</evidence>
<feature type="domain" description="K Homology" evidence="6">
    <location>
        <begin position="376"/>
        <end position="447"/>
    </location>
</feature>
<evidence type="ECO:0000256" key="4">
    <source>
        <dbReference type="PROSITE-ProRule" id="PRU00117"/>
    </source>
</evidence>
<evidence type="ECO:0000256" key="2">
    <source>
        <dbReference type="ARBA" id="ARBA00022737"/>
    </source>
</evidence>
<dbReference type="GO" id="GO:0005634">
    <property type="term" value="C:nucleus"/>
    <property type="evidence" value="ECO:0007669"/>
    <property type="project" value="UniProtKB-SubCell"/>
</dbReference>